<name>A0A845R1E4_9CLOT</name>
<keyword evidence="2" id="KW-1185">Reference proteome</keyword>
<accession>A0A845R1E4</accession>
<dbReference type="OrthoDB" id="2972470at2"/>
<dbReference type="AlphaFoldDB" id="A0A845R1E4"/>
<dbReference type="RefSeq" id="WP_160198549.1">
    <property type="nucleotide sequence ID" value="NZ_QXXA01000019.1"/>
</dbReference>
<proteinExistence type="predicted"/>
<evidence type="ECO:0000313" key="1">
    <source>
        <dbReference type="EMBL" id="NBI08084.1"/>
    </source>
</evidence>
<comment type="caution">
    <text evidence="1">The sequence shown here is derived from an EMBL/GenBank/DDBJ whole genome shotgun (WGS) entry which is preliminary data.</text>
</comment>
<reference evidence="1 2" key="1">
    <citation type="submission" date="2018-08" db="EMBL/GenBank/DDBJ databases">
        <title>Murine metabolic-syndrome-specific gut microbial biobank.</title>
        <authorList>
            <person name="Liu C."/>
        </authorList>
    </citation>
    <scope>NUCLEOTIDE SEQUENCE [LARGE SCALE GENOMIC DNA]</scope>
    <source>
        <strain evidence="1 2">583</strain>
    </source>
</reference>
<organism evidence="1 2">
    <name type="scientific">Senegalia massiliensis</name>
    <dbReference type="NCBI Taxonomy" id="1720316"/>
    <lineage>
        <taxon>Bacteria</taxon>
        <taxon>Bacillati</taxon>
        <taxon>Bacillota</taxon>
        <taxon>Clostridia</taxon>
        <taxon>Eubacteriales</taxon>
        <taxon>Clostridiaceae</taxon>
        <taxon>Senegalia</taxon>
    </lineage>
</organism>
<sequence>MKFGDIVINKMSSKDNPFRKGIFVKELPKTYEFTDGKGWFWQISKECEFVVDKSNNVLYID</sequence>
<evidence type="ECO:0000313" key="2">
    <source>
        <dbReference type="Proteomes" id="UP000467132"/>
    </source>
</evidence>
<protein>
    <submittedName>
        <fullName evidence="1">Uncharacterized protein</fullName>
    </submittedName>
</protein>
<dbReference type="Proteomes" id="UP000467132">
    <property type="component" value="Unassembled WGS sequence"/>
</dbReference>
<dbReference type="EMBL" id="QXXA01000019">
    <property type="protein sequence ID" value="NBI08084.1"/>
    <property type="molecule type" value="Genomic_DNA"/>
</dbReference>
<gene>
    <name evidence="1" type="ORF">D3Z33_14585</name>
</gene>